<dbReference type="InterPro" id="IPR022683">
    <property type="entry name" value="Calpain_III"/>
</dbReference>
<dbReference type="Ensembl" id="ENSOMYT00000146174.1">
    <property type="protein sequence ID" value="ENSOMYP00000140278.1"/>
    <property type="gene ID" value="ENSOMYG00000006333.2"/>
</dbReference>
<feature type="active site" evidence="8 9">
    <location>
        <position position="262"/>
    </location>
</feature>
<keyword evidence="4" id="KW-0677">Repeat</keyword>
<sequence>MTSMAGRLARQQERENGVGTNQQAVKFLQQDYETLLQGCLESGKLFQDPSFPAESKSLGYKELGKYSSKTKGLMWKRPTELCSNPKFIDDGATRTDICQGDLGDCWLLAAIASLTLDERVLARVVPPEQSFTDRYAGIFHFQFWQFGEWVDVVIDDRLPTRDGKLLFVHSAEGSEFWSALLEKAYAKVNGCYESLSGGSTIEGFEDFTGGIAEMYQLDKAPPHLFKIMEKALGLGSLLGCSIDITNSYETEAVTALKLVKGHAYSVTGAEEVHLHGDPVQLIRIRNPWGQVEWTGPWSDGSSEWKYVRPDEKLKLDHVAEDGEFWMSYSDFIRQFSKLEICNLTPDTLASDEVGRWNNYQYKGMWRVGSTAGGCRNHPATFCSNPQFLLCLEDVDDDPLDDVDGCTFLVGLMQKDGRRNRQMGEELSAVGFAIYYKGQSNIHLGPDVLLRQKHVAMSSTFINTREVCDRFCLPPGEYVVIPSTFQPHKNGSFILRVFSEKHAATRYVTNLDICLQKDGNSKLGLVEFHKLWMKIQKYVEIFKSYDSDRSGTMSSHEMRGALTEAGFHINNAVLQVIVNRYASAHYAIDFHCFVDCLIRVEMLFSKSIQQ</sequence>
<evidence type="ECO:0008006" key="15">
    <source>
        <dbReference type="Google" id="ProtNLM"/>
    </source>
</evidence>
<proteinExistence type="inferred from homology"/>
<feature type="domain" description="Calpain catalytic" evidence="11">
    <location>
        <begin position="45"/>
        <end position="344"/>
    </location>
</feature>
<keyword evidence="3" id="KW-0479">Metal-binding</keyword>
<dbReference type="SUPFAM" id="SSF54001">
    <property type="entry name" value="Cysteine proteinases"/>
    <property type="match status" value="1"/>
</dbReference>
<dbReference type="InterPro" id="IPR000169">
    <property type="entry name" value="Pept_cys_AS"/>
</dbReference>
<dbReference type="InterPro" id="IPR002048">
    <property type="entry name" value="EF_hand_dom"/>
</dbReference>
<dbReference type="SUPFAM" id="SSF49758">
    <property type="entry name" value="Calpain large subunit, middle domain (domain III)"/>
    <property type="match status" value="1"/>
</dbReference>
<dbReference type="Pfam" id="PF00648">
    <property type="entry name" value="Peptidase_C2"/>
    <property type="match status" value="1"/>
</dbReference>
<reference evidence="13" key="2">
    <citation type="submission" date="2025-08" db="UniProtKB">
        <authorList>
            <consortium name="Ensembl"/>
        </authorList>
    </citation>
    <scope>IDENTIFICATION</scope>
</reference>
<dbReference type="CDD" id="cd00214">
    <property type="entry name" value="Calpain_III"/>
    <property type="match status" value="1"/>
</dbReference>
<accession>A0A8L0DUL6</accession>
<dbReference type="InterPro" id="IPR036213">
    <property type="entry name" value="Calpain_III_sf"/>
</dbReference>
<dbReference type="SUPFAM" id="SSF47473">
    <property type="entry name" value="EF-hand"/>
    <property type="match status" value="1"/>
</dbReference>
<dbReference type="PANTHER" id="PTHR10183:SF409">
    <property type="entry name" value="CALPAIN-8"/>
    <property type="match status" value="1"/>
</dbReference>
<dbReference type="PROSITE" id="PS50203">
    <property type="entry name" value="CALPAIN_CAT"/>
    <property type="match status" value="1"/>
</dbReference>
<name>A0A8L0DUL6_ONCMY</name>
<keyword evidence="7" id="KW-0106">Calcium</keyword>
<dbReference type="InterPro" id="IPR038765">
    <property type="entry name" value="Papain-like_cys_pep_sf"/>
</dbReference>
<evidence type="ECO:0000256" key="5">
    <source>
        <dbReference type="ARBA" id="ARBA00022801"/>
    </source>
</evidence>
<comment type="similarity">
    <text evidence="1">Belongs to the peptidase C2 family.</text>
</comment>
<dbReference type="InterPro" id="IPR011992">
    <property type="entry name" value="EF-hand-dom_pair"/>
</dbReference>
<dbReference type="SMART" id="SM00230">
    <property type="entry name" value="CysPc"/>
    <property type="match status" value="1"/>
</dbReference>
<dbReference type="Pfam" id="PF01067">
    <property type="entry name" value="Calpain_III"/>
    <property type="match status" value="1"/>
</dbReference>
<evidence type="ECO:0000256" key="8">
    <source>
        <dbReference type="PIRSR" id="PIRSR622684-1"/>
    </source>
</evidence>
<dbReference type="PROSITE" id="PS00139">
    <property type="entry name" value="THIOL_PROTEASE_CYS"/>
    <property type="match status" value="1"/>
</dbReference>
<dbReference type="Gene3D" id="2.60.120.380">
    <property type="match status" value="1"/>
</dbReference>
<dbReference type="PANTHER" id="PTHR10183">
    <property type="entry name" value="CALPAIN"/>
    <property type="match status" value="1"/>
</dbReference>
<dbReference type="GeneTree" id="ENSGT00940000154784"/>
<evidence type="ECO:0000256" key="9">
    <source>
        <dbReference type="PROSITE-ProRule" id="PRU00239"/>
    </source>
</evidence>
<keyword evidence="14" id="KW-1185">Reference proteome</keyword>
<dbReference type="FunFam" id="3.90.70.10:FF:000001">
    <property type="entry name" value="Calpain-1 catalytic subunit"/>
    <property type="match status" value="1"/>
</dbReference>
<dbReference type="PROSITE" id="PS00018">
    <property type="entry name" value="EF_HAND_1"/>
    <property type="match status" value="1"/>
</dbReference>
<feature type="region of interest" description="Disordered" evidence="10">
    <location>
        <begin position="1"/>
        <end position="20"/>
    </location>
</feature>
<reference evidence="13" key="3">
    <citation type="submission" date="2025-09" db="UniProtKB">
        <authorList>
            <consortium name="Ensembl"/>
        </authorList>
    </citation>
    <scope>IDENTIFICATION</scope>
</reference>
<reference evidence="13" key="1">
    <citation type="submission" date="2020-07" db="EMBL/GenBank/DDBJ databases">
        <title>A long reads based de novo assembly of the rainbow trout Arlee double haploid line genome.</title>
        <authorList>
            <person name="Gao G."/>
            <person name="Palti Y."/>
        </authorList>
    </citation>
    <scope>NUCLEOTIDE SEQUENCE [LARGE SCALE GENOMIC DNA]</scope>
</reference>
<keyword evidence="5 9" id="KW-0378">Hydrolase</keyword>
<dbReference type="Gene3D" id="1.10.238.10">
    <property type="entry name" value="EF-hand"/>
    <property type="match status" value="1"/>
</dbReference>
<evidence type="ECO:0000256" key="2">
    <source>
        <dbReference type="ARBA" id="ARBA00022670"/>
    </source>
</evidence>
<dbReference type="SMART" id="SM00720">
    <property type="entry name" value="calpain_III"/>
    <property type="match status" value="1"/>
</dbReference>
<dbReference type="GO" id="GO:0005509">
    <property type="term" value="F:calcium ion binding"/>
    <property type="evidence" value="ECO:0007669"/>
    <property type="project" value="InterPro"/>
</dbReference>
<evidence type="ECO:0000256" key="6">
    <source>
        <dbReference type="ARBA" id="ARBA00022807"/>
    </source>
</evidence>
<protein>
    <recommendedName>
        <fullName evidence="15">Calpain 8</fullName>
    </recommendedName>
</protein>
<dbReference type="Proteomes" id="UP000694395">
    <property type="component" value="Chromosome 16"/>
</dbReference>
<feature type="active site" evidence="8 9">
    <location>
        <position position="105"/>
    </location>
</feature>
<evidence type="ECO:0000256" key="10">
    <source>
        <dbReference type="SAM" id="MobiDB-lite"/>
    </source>
</evidence>
<dbReference type="InterPro" id="IPR022684">
    <property type="entry name" value="Calpain_cysteine_protease"/>
</dbReference>
<organism evidence="13 14">
    <name type="scientific">Oncorhynchus mykiss</name>
    <name type="common">Rainbow trout</name>
    <name type="synonym">Salmo gairdneri</name>
    <dbReference type="NCBI Taxonomy" id="8022"/>
    <lineage>
        <taxon>Eukaryota</taxon>
        <taxon>Metazoa</taxon>
        <taxon>Chordata</taxon>
        <taxon>Craniata</taxon>
        <taxon>Vertebrata</taxon>
        <taxon>Euteleostomi</taxon>
        <taxon>Actinopterygii</taxon>
        <taxon>Neopterygii</taxon>
        <taxon>Teleostei</taxon>
        <taxon>Protacanthopterygii</taxon>
        <taxon>Salmoniformes</taxon>
        <taxon>Salmonidae</taxon>
        <taxon>Salmoninae</taxon>
        <taxon>Oncorhynchus</taxon>
    </lineage>
</organism>
<dbReference type="GO" id="GO:0005737">
    <property type="term" value="C:cytoplasm"/>
    <property type="evidence" value="ECO:0007669"/>
    <property type="project" value="TreeGrafter"/>
</dbReference>
<dbReference type="InterPro" id="IPR022682">
    <property type="entry name" value="Calpain_domain_III"/>
</dbReference>
<evidence type="ECO:0000256" key="7">
    <source>
        <dbReference type="ARBA" id="ARBA00022837"/>
    </source>
</evidence>
<keyword evidence="6 9" id="KW-0788">Thiol protease</keyword>
<keyword evidence="2 9" id="KW-0645">Protease</keyword>
<dbReference type="AlphaFoldDB" id="A0A8L0DUL6"/>
<feature type="domain" description="EF-hand" evidence="12">
    <location>
        <begin position="532"/>
        <end position="567"/>
    </location>
</feature>
<dbReference type="InterPro" id="IPR001300">
    <property type="entry name" value="Peptidase_C2_calpain_cat"/>
</dbReference>
<evidence type="ECO:0000259" key="11">
    <source>
        <dbReference type="PROSITE" id="PS50203"/>
    </source>
</evidence>
<dbReference type="GO" id="GO:0006508">
    <property type="term" value="P:proteolysis"/>
    <property type="evidence" value="ECO:0007669"/>
    <property type="project" value="UniProtKB-KW"/>
</dbReference>
<dbReference type="PRINTS" id="PR00704">
    <property type="entry name" value="CALPAIN"/>
</dbReference>
<evidence type="ECO:0000256" key="4">
    <source>
        <dbReference type="ARBA" id="ARBA00022737"/>
    </source>
</evidence>
<evidence type="ECO:0000313" key="14">
    <source>
        <dbReference type="Proteomes" id="UP000694395"/>
    </source>
</evidence>
<dbReference type="CDD" id="cd00044">
    <property type="entry name" value="CysPc"/>
    <property type="match status" value="1"/>
</dbReference>
<dbReference type="PROSITE" id="PS50222">
    <property type="entry name" value="EF_HAND_2"/>
    <property type="match status" value="1"/>
</dbReference>
<dbReference type="Gene3D" id="3.90.70.10">
    <property type="entry name" value="Cysteine proteinases"/>
    <property type="match status" value="1"/>
</dbReference>
<feature type="active site" evidence="8 9">
    <location>
        <position position="286"/>
    </location>
</feature>
<evidence type="ECO:0000256" key="1">
    <source>
        <dbReference type="ARBA" id="ARBA00007623"/>
    </source>
</evidence>
<dbReference type="GO" id="GO:0004198">
    <property type="term" value="F:calcium-dependent cysteine-type endopeptidase activity"/>
    <property type="evidence" value="ECO:0007669"/>
    <property type="project" value="InterPro"/>
</dbReference>
<evidence type="ECO:0000256" key="3">
    <source>
        <dbReference type="ARBA" id="ARBA00022723"/>
    </source>
</evidence>
<evidence type="ECO:0000313" key="13">
    <source>
        <dbReference type="Ensembl" id="ENSOMYP00000140278.1"/>
    </source>
</evidence>
<dbReference type="FunFam" id="2.60.120.380:FF:000001">
    <property type="entry name" value="Calpain-1 catalytic subunit"/>
    <property type="match status" value="1"/>
</dbReference>
<dbReference type="InterPro" id="IPR018247">
    <property type="entry name" value="EF_Hand_1_Ca_BS"/>
</dbReference>
<dbReference type="InterPro" id="IPR033883">
    <property type="entry name" value="C2_III"/>
</dbReference>
<evidence type="ECO:0000259" key="12">
    <source>
        <dbReference type="PROSITE" id="PS50222"/>
    </source>
</evidence>